<keyword evidence="4" id="KW-1185">Reference proteome</keyword>
<dbReference type="Pfam" id="PF06172">
    <property type="entry name" value="Cupin_5"/>
    <property type="match status" value="1"/>
</dbReference>
<keyword evidence="1" id="KW-0732">Signal</keyword>
<evidence type="ECO:0000256" key="1">
    <source>
        <dbReference type="SAM" id="SignalP"/>
    </source>
</evidence>
<reference evidence="3 4" key="1">
    <citation type="submission" date="2012-10" db="EMBL/GenBank/DDBJ databases">
        <title>Genome sequencing of Tanticharoenia sakaeratensis NBRC 103193.</title>
        <authorList>
            <person name="Azuma Y."/>
            <person name="Hadano H."/>
            <person name="Hirakawa H."/>
            <person name="Matsushita K."/>
        </authorList>
    </citation>
    <scope>NUCLEOTIDE SEQUENCE [LARGE SCALE GENOMIC DNA]</scope>
    <source>
        <strain evidence="3 4">NBRC 103193</strain>
    </source>
</reference>
<evidence type="ECO:0000313" key="3">
    <source>
        <dbReference type="EMBL" id="GAN53098.1"/>
    </source>
</evidence>
<organism evidence="3 4">
    <name type="scientific">Tanticharoenia sakaeratensis NBRC 103193</name>
    <dbReference type="NCBI Taxonomy" id="1231623"/>
    <lineage>
        <taxon>Bacteria</taxon>
        <taxon>Pseudomonadati</taxon>
        <taxon>Pseudomonadota</taxon>
        <taxon>Alphaproteobacteria</taxon>
        <taxon>Acetobacterales</taxon>
        <taxon>Acetobacteraceae</taxon>
        <taxon>Tanticharoenia</taxon>
    </lineage>
</organism>
<dbReference type="InterPro" id="IPR014710">
    <property type="entry name" value="RmlC-like_jellyroll"/>
</dbReference>
<feature type="chain" id="PRO_5002307921" description="DUF985 domain-containing protein" evidence="1">
    <location>
        <begin position="20"/>
        <end position="190"/>
    </location>
</feature>
<dbReference type="EMBL" id="BALE01000005">
    <property type="protein sequence ID" value="GAN53098.1"/>
    <property type="molecule type" value="Genomic_DNA"/>
</dbReference>
<dbReference type="Gene3D" id="2.60.120.10">
    <property type="entry name" value="Jelly Rolls"/>
    <property type="match status" value="1"/>
</dbReference>
<dbReference type="SUPFAM" id="SSF51182">
    <property type="entry name" value="RmlC-like cupins"/>
    <property type="match status" value="1"/>
</dbReference>
<name>A0A0D6MII9_9PROT</name>
<dbReference type="STRING" id="1231623.Tasa_005_013"/>
<evidence type="ECO:0000259" key="2">
    <source>
        <dbReference type="Pfam" id="PF06172"/>
    </source>
</evidence>
<dbReference type="AlphaFoldDB" id="A0A0D6MII9"/>
<feature type="domain" description="DUF985" evidence="2">
    <location>
        <begin position="29"/>
        <end position="163"/>
    </location>
</feature>
<dbReference type="RefSeq" id="WP_158507509.1">
    <property type="nucleotide sequence ID" value="NZ_BALE01000005.1"/>
</dbReference>
<dbReference type="Proteomes" id="UP000032679">
    <property type="component" value="Unassembled WGS sequence"/>
</dbReference>
<feature type="signal peptide" evidence="1">
    <location>
        <begin position="1"/>
        <end position="19"/>
    </location>
</feature>
<gene>
    <name evidence="3" type="ORF">Tasa_005_013</name>
</gene>
<dbReference type="InterPro" id="IPR039935">
    <property type="entry name" value="YML079W-like"/>
</dbReference>
<dbReference type="PANTHER" id="PTHR33387">
    <property type="entry name" value="RMLC-LIKE JELLY ROLL FOLD PROTEIN"/>
    <property type="match status" value="1"/>
</dbReference>
<dbReference type="InterPro" id="IPR011051">
    <property type="entry name" value="RmlC_Cupin_sf"/>
</dbReference>
<dbReference type="InterPro" id="IPR009327">
    <property type="entry name" value="Cupin_DUF985"/>
</dbReference>
<protein>
    <recommendedName>
        <fullName evidence="2">DUF985 domain-containing protein</fullName>
    </recommendedName>
</protein>
<proteinExistence type="predicted"/>
<evidence type="ECO:0000313" key="4">
    <source>
        <dbReference type="Proteomes" id="UP000032679"/>
    </source>
</evidence>
<dbReference type="PANTHER" id="PTHR33387:SF3">
    <property type="entry name" value="DUF985 DOMAIN-CONTAINING PROTEIN"/>
    <property type="match status" value="1"/>
</dbReference>
<dbReference type="OrthoDB" id="9798288at2"/>
<sequence length="190" mass="20604">MMRSAILLLCCLAAFRVQAADGVPPRAAALIASLHLQPIPDEGGWFTLDWHASETLKGDALPARYEGVAHPLATVITVLETRAGFSAFHRLKTDEIWHYSDGDPIRLHLLKPDGRAREMLLDRAHPVVVVPAGDWQASAPEGTLGWSLGGTTMSPGFTPGDFLLGHRAALIRAYPKQTGIIKALTRETAR</sequence>
<accession>A0A0D6MII9</accession>
<comment type="caution">
    <text evidence="3">The sequence shown here is derived from an EMBL/GenBank/DDBJ whole genome shotgun (WGS) entry which is preliminary data.</text>
</comment>
<dbReference type="CDD" id="cd06121">
    <property type="entry name" value="cupin_YML079wp"/>
    <property type="match status" value="1"/>
</dbReference>